<gene>
    <name evidence="2" type="ORF">GLRG_01566</name>
</gene>
<protein>
    <submittedName>
        <fullName evidence="2">Uncharacterized protein</fullName>
    </submittedName>
</protein>
<sequence length="145" mass="16646">MAPIMLDQESVGDGSHTKHQSPAFTTPTVSLRKIRKQTPSKSRRHRPSDILVFPPPPLAEEIIIVRKTHEAAFLPSPRIYHNSHLLQQRLLARPRPQPLAAAQKRPRILLSTKNFKWVKTDDAVWIKKRRIALKKKGVEKMDSSR</sequence>
<dbReference type="HOGENOM" id="CLU_1786707_0_0_1"/>
<dbReference type="GeneID" id="24406931"/>
<reference evidence="3" key="1">
    <citation type="journal article" date="2012" name="Nat. Genet.">
        <title>Lifestyle transitions in plant pathogenic Colletotrichum fungi deciphered by genome and transcriptome analyses.</title>
        <authorList>
            <person name="O'Connell R.J."/>
            <person name="Thon M.R."/>
            <person name="Hacquard S."/>
            <person name="Amyotte S.G."/>
            <person name="Kleemann J."/>
            <person name="Torres M.F."/>
            <person name="Damm U."/>
            <person name="Buiate E.A."/>
            <person name="Epstein L."/>
            <person name="Alkan N."/>
            <person name="Altmueller J."/>
            <person name="Alvarado-Balderrama L."/>
            <person name="Bauser C.A."/>
            <person name="Becker C."/>
            <person name="Birren B.W."/>
            <person name="Chen Z."/>
            <person name="Choi J."/>
            <person name="Crouch J.A."/>
            <person name="Duvick J.P."/>
            <person name="Farman M.A."/>
            <person name="Gan P."/>
            <person name="Heiman D."/>
            <person name="Henrissat B."/>
            <person name="Howard R.J."/>
            <person name="Kabbage M."/>
            <person name="Koch C."/>
            <person name="Kracher B."/>
            <person name="Kubo Y."/>
            <person name="Law A.D."/>
            <person name="Lebrun M.-H."/>
            <person name="Lee Y.-H."/>
            <person name="Miyara I."/>
            <person name="Moore N."/>
            <person name="Neumann U."/>
            <person name="Nordstroem K."/>
            <person name="Panaccione D.G."/>
            <person name="Panstruga R."/>
            <person name="Place M."/>
            <person name="Proctor R.H."/>
            <person name="Prusky D."/>
            <person name="Rech G."/>
            <person name="Reinhardt R."/>
            <person name="Rollins J.A."/>
            <person name="Rounsley S."/>
            <person name="Schardl C.L."/>
            <person name="Schwartz D.C."/>
            <person name="Shenoy N."/>
            <person name="Shirasu K."/>
            <person name="Sikhakolli U.R."/>
            <person name="Stueber K."/>
            <person name="Sukno S.A."/>
            <person name="Sweigard J.A."/>
            <person name="Takano Y."/>
            <person name="Takahara H."/>
            <person name="Trail F."/>
            <person name="van der Does H.C."/>
            <person name="Voll L.M."/>
            <person name="Will I."/>
            <person name="Young S."/>
            <person name="Zeng Q."/>
            <person name="Zhang J."/>
            <person name="Zhou S."/>
            <person name="Dickman M.B."/>
            <person name="Schulze-Lefert P."/>
            <person name="Ver Loren van Themaat E."/>
            <person name="Ma L.-J."/>
            <person name="Vaillancourt L.J."/>
        </authorList>
    </citation>
    <scope>NUCLEOTIDE SEQUENCE [LARGE SCALE GENOMIC DNA]</scope>
    <source>
        <strain evidence="3">M1.001 / M2 / FGSC 10212</strain>
    </source>
</reference>
<keyword evidence="3" id="KW-1185">Reference proteome</keyword>
<proteinExistence type="predicted"/>
<feature type="region of interest" description="Disordered" evidence="1">
    <location>
        <begin position="1"/>
        <end position="52"/>
    </location>
</feature>
<dbReference type="RefSeq" id="XP_008090442.1">
    <property type="nucleotide sequence ID" value="XM_008092251.1"/>
</dbReference>
<evidence type="ECO:0000313" key="2">
    <source>
        <dbReference type="EMBL" id="EFQ26422.1"/>
    </source>
</evidence>
<feature type="compositionally biased region" description="Basic residues" evidence="1">
    <location>
        <begin position="32"/>
        <end position="46"/>
    </location>
</feature>
<dbReference type="eggNOG" id="ENOG502T72W">
    <property type="taxonomic scope" value="Eukaryota"/>
</dbReference>
<evidence type="ECO:0000256" key="1">
    <source>
        <dbReference type="SAM" id="MobiDB-lite"/>
    </source>
</evidence>
<accession>E3Q6H4</accession>
<name>E3Q6H4_COLGM</name>
<feature type="compositionally biased region" description="Polar residues" evidence="1">
    <location>
        <begin position="20"/>
        <end position="29"/>
    </location>
</feature>
<dbReference type="OrthoDB" id="4832308at2759"/>
<dbReference type="VEuPathDB" id="FungiDB:GLRG_01566"/>
<dbReference type="AlphaFoldDB" id="E3Q6H4"/>
<dbReference type="Proteomes" id="UP000008782">
    <property type="component" value="Unassembled WGS sequence"/>
</dbReference>
<dbReference type="EMBL" id="GG697334">
    <property type="protein sequence ID" value="EFQ26422.1"/>
    <property type="molecule type" value="Genomic_DNA"/>
</dbReference>
<evidence type="ECO:0000313" key="3">
    <source>
        <dbReference type="Proteomes" id="UP000008782"/>
    </source>
</evidence>
<organism evidence="3">
    <name type="scientific">Colletotrichum graminicola (strain M1.001 / M2 / FGSC 10212)</name>
    <name type="common">Maize anthracnose fungus</name>
    <name type="synonym">Glomerella graminicola</name>
    <dbReference type="NCBI Taxonomy" id="645133"/>
    <lineage>
        <taxon>Eukaryota</taxon>
        <taxon>Fungi</taxon>
        <taxon>Dikarya</taxon>
        <taxon>Ascomycota</taxon>
        <taxon>Pezizomycotina</taxon>
        <taxon>Sordariomycetes</taxon>
        <taxon>Hypocreomycetidae</taxon>
        <taxon>Glomerellales</taxon>
        <taxon>Glomerellaceae</taxon>
        <taxon>Colletotrichum</taxon>
        <taxon>Colletotrichum graminicola species complex</taxon>
    </lineage>
</organism>